<keyword evidence="2" id="KW-0805">Transcription regulation</keyword>
<evidence type="ECO:0000313" key="8">
    <source>
        <dbReference type="EMBL" id="CAD8681871.1"/>
    </source>
</evidence>
<evidence type="ECO:0000256" key="4">
    <source>
        <dbReference type="ARBA" id="ARBA00023163"/>
    </source>
</evidence>
<dbReference type="PANTHER" id="PTHR45764">
    <property type="entry name" value="BZIP TRANSCRIPTION FACTOR 44"/>
    <property type="match status" value="1"/>
</dbReference>
<evidence type="ECO:0000256" key="3">
    <source>
        <dbReference type="ARBA" id="ARBA00023125"/>
    </source>
</evidence>
<evidence type="ECO:0000256" key="2">
    <source>
        <dbReference type="ARBA" id="ARBA00023015"/>
    </source>
</evidence>
<dbReference type="PANTHER" id="PTHR45764:SF38">
    <property type="entry name" value="BZIP TRANSCRIPTION FACTOR 44"/>
    <property type="match status" value="1"/>
</dbReference>
<dbReference type="PROSITE" id="PS50217">
    <property type="entry name" value="BZIP"/>
    <property type="match status" value="1"/>
</dbReference>
<feature type="compositionally biased region" description="Basic and acidic residues" evidence="6">
    <location>
        <begin position="222"/>
        <end position="232"/>
    </location>
</feature>
<proteinExistence type="predicted"/>
<dbReference type="GO" id="GO:0005634">
    <property type="term" value="C:nucleus"/>
    <property type="evidence" value="ECO:0007669"/>
    <property type="project" value="UniProtKB-SubCell"/>
</dbReference>
<dbReference type="GO" id="GO:0003677">
    <property type="term" value="F:DNA binding"/>
    <property type="evidence" value="ECO:0007669"/>
    <property type="project" value="UniProtKB-KW"/>
</dbReference>
<evidence type="ECO:0000256" key="5">
    <source>
        <dbReference type="ARBA" id="ARBA00023242"/>
    </source>
</evidence>
<dbReference type="PROSITE" id="PS00036">
    <property type="entry name" value="BZIP_BASIC"/>
    <property type="match status" value="1"/>
</dbReference>
<dbReference type="SUPFAM" id="SSF57959">
    <property type="entry name" value="Leucine zipper domain"/>
    <property type="match status" value="1"/>
</dbReference>
<dbReference type="Gene3D" id="1.20.5.170">
    <property type="match status" value="1"/>
</dbReference>
<feature type="region of interest" description="Disordered" evidence="6">
    <location>
        <begin position="304"/>
        <end position="344"/>
    </location>
</feature>
<protein>
    <recommendedName>
        <fullName evidence="7">BZIP domain-containing protein</fullName>
    </recommendedName>
</protein>
<feature type="region of interest" description="Disordered" evidence="6">
    <location>
        <begin position="115"/>
        <end position="136"/>
    </location>
</feature>
<comment type="subcellular location">
    <subcellularLocation>
        <location evidence="1">Nucleus</location>
    </subcellularLocation>
</comment>
<sequence>MTTKGLTNVLSVDDLVGGLFKLQSSTNMGIGRTDSEAAFQEFLKRIPSATNMANIAGSSGQLAPPGPLDNGSAYSSMGALPATDVAGSSAGLGGIPRVSSLDFLARLVSQPQFNAPAASTSSPVVPPSNPVKLEPGPGLPGLVGLNPNDLANFSSSAGITAALQAVPALTAAATNPLAAAAAQQLHPAAAAAAALQLQGQLGQLSRLTGPPPTQVTSGTSRSDGEVDKNDQRRARRMLSNRESARRSRRRKQEHLSTLESQIQDLQDDKKDLADRAQSLERRCTSIEEENKRLREENERLRDELHFLRTEITDRKDRNGWRRDNSDDEPTKRNKGDDKPKENGH</sequence>
<keyword evidence="5" id="KW-0539">Nucleus</keyword>
<reference evidence="8" key="1">
    <citation type="submission" date="2021-01" db="EMBL/GenBank/DDBJ databases">
        <authorList>
            <person name="Corre E."/>
            <person name="Pelletier E."/>
            <person name="Niang G."/>
            <person name="Scheremetjew M."/>
            <person name="Finn R."/>
            <person name="Kale V."/>
            <person name="Holt S."/>
            <person name="Cochrane G."/>
            <person name="Meng A."/>
            <person name="Brown T."/>
            <person name="Cohen L."/>
        </authorList>
    </citation>
    <scope>NUCLEOTIDE SEQUENCE</scope>
    <source>
        <strain evidence="8">SAG 11-49</strain>
    </source>
</reference>
<evidence type="ECO:0000256" key="1">
    <source>
        <dbReference type="ARBA" id="ARBA00004123"/>
    </source>
</evidence>
<name>A0A7S0RMQ9_9CHLO</name>
<dbReference type="EMBL" id="HBFB01018460">
    <property type="protein sequence ID" value="CAD8681871.1"/>
    <property type="molecule type" value="Transcribed_RNA"/>
</dbReference>
<keyword evidence="3" id="KW-0238">DNA-binding</keyword>
<dbReference type="AlphaFoldDB" id="A0A7S0RMQ9"/>
<dbReference type="SMART" id="SM00338">
    <property type="entry name" value="BRLZ"/>
    <property type="match status" value="1"/>
</dbReference>
<dbReference type="FunFam" id="1.20.5.170:FF:000020">
    <property type="entry name" value="BZIP transcription factor"/>
    <property type="match status" value="1"/>
</dbReference>
<keyword evidence="4" id="KW-0804">Transcription</keyword>
<gene>
    <name evidence="8" type="ORF">CLEI1391_LOCUS10380</name>
</gene>
<dbReference type="GO" id="GO:0003700">
    <property type="term" value="F:DNA-binding transcription factor activity"/>
    <property type="evidence" value="ECO:0007669"/>
    <property type="project" value="InterPro"/>
</dbReference>
<evidence type="ECO:0000256" key="6">
    <source>
        <dbReference type="SAM" id="MobiDB-lite"/>
    </source>
</evidence>
<dbReference type="InterPro" id="IPR046347">
    <property type="entry name" value="bZIP_sf"/>
</dbReference>
<feature type="region of interest" description="Disordered" evidence="6">
    <location>
        <begin position="204"/>
        <end position="272"/>
    </location>
</feature>
<accession>A0A7S0RMQ9</accession>
<evidence type="ECO:0000259" key="7">
    <source>
        <dbReference type="PROSITE" id="PS50217"/>
    </source>
</evidence>
<organism evidence="8">
    <name type="scientific">Chlamydomonas leiostraca</name>
    <dbReference type="NCBI Taxonomy" id="1034604"/>
    <lineage>
        <taxon>Eukaryota</taxon>
        <taxon>Viridiplantae</taxon>
        <taxon>Chlorophyta</taxon>
        <taxon>core chlorophytes</taxon>
        <taxon>Chlorophyceae</taxon>
        <taxon>CS clade</taxon>
        <taxon>Chlamydomonadales</taxon>
        <taxon>Chlamydomonadaceae</taxon>
        <taxon>Chlamydomonas</taxon>
    </lineage>
</organism>
<dbReference type="InterPro" id="IPR004827">
    <property type="entry name" value="bZIP"/>
</dbReference>
<feature type="domain" description="BZIP" evidence="7">
    <location>
        <begin position="230"/>
        <end position="293"/>
    </location>
</feature>
<dbReference type="Pfam" id="PF00170">
    <property type="entry name" value="bZIP_1"/>
    <property type="match status" value="1"/>
</dbReference>